<evidence type="ECO:0000313" key="7">
    <source>
        <dbReference type="EMBL" id="MFB9885424.1"/>
    </source>
</evidence>
<accession>A0ABV5ZA44</accession>
<evidence type="ECO:0000256" key="4">
    <source>
        <dbReference type="ARBA" id="ARBA00022993"/>
    </source>
</evidence>
<sequence length="205" mass="22944">MNSSTPIFGLTGGIGSGKSAAAKFFNELGIQYVDADQLAREVVEPDQPALQAIADHFGSALIDEQGQLRRAQLRQIIFADPAAKTWLEQLLHPLIRQLLEQRLALCPPPYGLLVSPLLFETGQDQLTQGVIVVDVSEQTQLTRTQQRDRNSAEQVRAIMQSQLPREQRLQQARWRLTNEGSLADLQSQIQALDKQLRQLINQQTL</sequence>
<feature type="binding site" evidence="5">
    <location>
        <begin position="15"/>
        <end position="20"/>
    </location>
    <ligand>
        <name>ATP</name>
        <dbReference type="ChEBI" id="CHEBI:30616"/>
    </ligand>
</feature>
<evidence type="ECO:0000256" key="2">
    <source>
        <dbReference type="ARBA" id="ARBA00022741"/>
    </source>
</evidence>
<name>A0ABV5ZA44_9GAMM</name>
<dbReference type="Pfam" id="PF01121">
    <property type="entry name" value="CoaE"/>
    <property type="match status" value="1"/>
</dbReference>
<evidence type="ECO:0000313" key="8">
    <source>
        <dbReference type="Proteomes" id="UP001589628"/>
    </source>
</evidence>
<comment type="catalytic activity">
    <reaction evidence="5">
        <text>3'-dephospho-CoA + ATP = ADP + CoA + H(+)</text>
        <dbReference type="Rhea" id="RHEA:18245"/>
        <dbReference type="ChEBI" id="CHEBI:15378"/>
        <dbReference type="ChEBI" id="CHEBI:30616"/>
        <dbReference type="ChEBI" id="CHEBI:57287"/>
        <dbReference type="ChEBI" id="CHEBI:57328"/>
        <dbReference type="ChEBI" id="CHEBI:456216"/>
        <dbReference type="EC" id="2.7.1.24"/>
    </reaction>
</comment>
<dbReference type="PANTHER" id="PTHR10695:SF46">
    <property type="entry name" value="BIFUNCTIONAL COENZYME A SYNTHASE-RELATED"/>
    <property type="match status" value="1"/>
</dbReference>
<evidence type="ECO:0000256" key="6">
    <source>
        <dbReference type="NCBIfam" id="TIGR00152"/>
    </source>
</evidence>
<dbReference type="SUPFAM" id="SSF52540">
    <property type="entry name" value="P-loop containing nucleoside triphosphate hydrolases"/>
    <property type="match status" value="1"/>
</dbReference>
<comment type="similarity">
    <text evidence="1 5">Belongs to the CoaE family.</text>
</comment>
<keyword evidence="3 5" id="KW-0067">ATP-binding</keyword>
<dbReference type="Proteomes" id="UP001589628">
    <property type="component" value="Unassembled WGS sequence"/>
</dbReference>
<dbReference type="PANTHER" id="PTHR10695">
    <property type="entry name" value="DEPHOSPHO-COA KINASE-RELATED"/>
    <property type="match status" value="1"/>
</dbReference>
<dbReference type="NCBIfam" id="TIGR00152">
    <property type="entry name" value="dephospho-CoA kinase"/>
    <property type="match status" value="1"/>
</dbReference>
<keyword evidence="8" id="KW-1185">Reference proteome</keyword>
<dbReference type="RefSeq" id="WP_027313013.1">
    <property type="nucleotide sequence ID" value="NZ_JBHLZN010000001.1"/>
</dbReference>
<dbReference type="CDD" id="cd02022">
    <property type="entry name" value="DPCK"/>
    <property type="match status" value="1"/>
</dbReference>
<dbReference type="InterPro" id="IPR027417">
    <property type="entry name" value="P-loop_NTPase"/>
</dbReference>
<dbReference type="GO" id="GO:0004140">
    <property type="term" value="F:dephospho-CoA kinase activity"/>
    <property type="evidence" value="ECO:0007669"/>
    <property type="project" value="UniProtKB-EC"/>
</dbReference>
<comment type="pathway">
    <text evidence="5">Cofactor biosynthesis; coenzyme A biosynthesis; CoA from (R)-pantothenate: step 5/5.</text>
</comment>
<comment type="caution">
    <text evidence="7">The sequence shown here is derived from an EMBL/GenBank/DDBJ whole genome shotgun (WGS) entry which is preliminary data.</text>
</comment>
<gene>
    <name evidence="5 7" type="primary">coaE</name>
    <name evidence="7" type="ORF">ACFFLH_03225</name>
</gene>
<dbReference type="EMBL" id="JBHLZN010000001">
    <property type="protein sequence ID" value="MFB9885424.1"/>
    <property type="molecule type" value="Genomic_DNA"/>
</dbReference>
<keyword evidence="4 5" id="KW-0173">Coenzyme A biosynthesis</keyword>
<proteinExistence type="inferred from homology"/>
<dbReference type="InterPro" id="IPR001977">
    <property type="entry name" value="Depp_CoAkinase"/>
</dbReference>
<protein>
    <recommendedName>
        <fullName evidence="5 6">Dephospho-CoA kinase</fullName>
        <ecNumber evidence="5 6">2.7.1.24</ecNumber>
    </recommendedName>
    <alternativeName>
        <fullName evidence="5">Dephosphocoenzyme A kinase</fullName>
    </alternativeName>
</protein>
<keyword evidence="5 7" id="KW-0808">Transferase</keyword>
<keyword evidence="5" id="KW-0963">Cytoplasm</keyword>
<keyword evidence="5 7" id="KW-0418">Kinase</keyword>
<reference evidence="7 8" key="1">
    <citation type="submission" date="2024-09" db="EMBL/GenBank/DDBJ databases">
        <authorList>
            <person name="Sun Q."/>
            <person name="Mori K."/>
        </authorList>
    </citation>
    <scope>NUCLEOTIDE SEQUENCE [LARGE SCALE GENOMIC DNA]</scope>
    <source>
        <strain evidence="7 8">ATCC 51285</strain>
    </source>
</reference>
<dbReference type="EC" id="2.7.1.24" evidence="5 6"/>
<dbReference type="PROSITE" id="PS51219">
    <property type="entry name" value="DPCK"/>
    <property type="match status" value="1"/>
</dbReference>
<dbReference type="HAMAP" id="MF_00376">
    <property type="entry name" value="Dephospho_CoA_kinase"/>
    <property type="match status" value="1"/>
</dbReference>
<dbReference type="Gene3D" id="3.40.50.300">
    <property type="entry name" value="P-loop containing nucleotide triphosphate hydrolases"/>
    <property type="match status" value="1"/>
</dbReference>
<comment type="function">
    <text evidence="5">Catalyzes the phosphorylation of the 3'-hydroxyl group of dephosphocoenzyme A to form coenzyme A.</text>
</comment>
<evidence type="ECO:0000256" key="5">
    <source>
        <dbReference type="HAMAP-Rule" id="MF_00376"/>
    </source>
</evidence>
<organism evidence="7 8">
    <name type="scientific">Balneatrix alpica</name>
    <dbReference type="NCBI Taxonomy" id="75684"/>
    <lineage>
        <taxon>Bacteria</taxon>
        <taxon>Pseudomonadati</taxon>
        <taxon>Pseudomonadota</taxon>
        <taxon>Gammaproteobacteria</taxon>
        <taxon>Oceanospirillales</taxon>
        <taxon>Balneatrichaceae</taxon>
        <taxon>Balneatrix</taxon>
    </lineage>
</organism>
<comment type="subcellular location">
    <subcellularLocation>
        <location evidence="5">Cytoplasm</location>
    </subcellularLocation>
</comment>
<evidence type="ECO:0000256" key="1">
    <source>
        <dbReference type="ARBA" id="ARBA00009018"/>
    </source>
</evidence>
<evidence type="ECO:0000256" key="3">
    <source>
        <dbReference type="ARBA" id="ARBA00022840"/>
    </source>
</evidence>
<keyword evidence="2 5" id="KW-0547">Nucleotide-binding</keyword>